<evidence type="ECO:0000256" key="1">
    <source>
        <dbReference type="SAM" id="Phobius"/>
    </source>
</evidence>
<name>A0A7W7DAB6_9ACTN</name>
<keyword evidence="1" id="KW-0812">Transmembrane</keyword>
<evidence type="ECO:0000313" key="2">
    <source>
        <dbReference type="EMBL" id="MBB4702305.1"/>
    </source>
</evidence>
<sequence length="97" mass="10028">MATILAGLLAVAAVALCSLREATADARTPAQLSEAACRAGWWRCAGRGLLLVVVPALYVMAAGCWMCVHVARGTGSVLLVVAEHLVSLTARSSLEHA</sequence>
<dbReference type="EMBL" id="JACHND010000001">
    <property type="protein sequence ID" value="MBB4702305.1"/>
    <property type="molecule type" value="Genomic_DNA"/>
</dbReference>
<dbReference type="AlphaFoldDB" id="A0A7W7DAB6"/>
<reference evidence="2 3" key="1">
    <citation type="submission" date="2020-08" db="EMBL/GenBank/DDBJ databases">
        <title>Sequencing the genomes of 1000 actinobacteria strains.</title>
        <authorList>
            <person name="Klenk H.-P."/>
        </authorList>
    </citation>
    <scope>NUCLEOTIDE SEQUENCE [LARGE SCALE GENOMIC DNA]</scope>
    <source>
        <strain evidence="2 3">DSM 45784</strain>
    </source>
</reference>
<keyword evidence="1" id="KW-1133">Transmembrane helix</keyword>
<comment type="caution">
    <text evidence="2">The sequence shown here is derived from an EMBL/GenBank/DDBJ whole genome shotgun (WGS) entry which is preliminary data.</text>
</comment>
<dbReference type="Proteomes" id="UP000542210">
    <property type="component" value="Unassembled WGS sequence"/>
</dbReference>
<proteinExistence type="predicted"/>
<keyword evidence="3" id="KW-1185">Reference proteome</keyword>
<accession>A0A7W7DAB6</accession>
<feature type="transmembrane region" description="Helical" evidence="1">
    <location>
        <begin position="48"/>
        <end position="68"/>
    </location>
</feature>
<gene>
    <name evidence="2" type="ORF">BJ982_003849</name>
</gene>
<evidence type="ECO:0000313" key="3">
    <source>
        <dbReference type="Proteomes" id="UP000542210"/>
    </source>
</evidence>
<dbReference type="RefSeq" id="WP_184881972.1">
    <property type="nucleotide sequence ID" value="NZ_BOOV01000048.1"/>
</dbReference>
<organism evidence="2 3">
    <name type="scientific">Sphaerisporangium siamense</name>
    <dbReference type="NCBI Taxonomy" id="795645"/>
    <lineage>
        <taxon>Bacteria</taxon>
        <taxon>Bacillati</taxon>
        <taxon>Actinomycetota</taxon>
        <taxon>Actinomycetes</taxon>
        <taxon>Streptosporangiales</taxon>
        <taxon>Streptosporangiaceae</taxon>
        <taxon>Sphaerisporangium</taxon>
    </lineage>
</organism>
<keyword evidence="1" id="KW-0472">Membrane</keyword>
<protein>
    <submittedName>
        <fullName evidence="2">Cytochrome c-type biogenesis protein CcmH/NrfG</fullName>
    </submittedName>
</protein>